<evidence type="ECO:0000313" key="3">
    <source>
        <dbReference type="EMBL" id="PMD56425.1"/>
    </source>
</evidence>
<keyword evidence="2" id="KW-0812">Transmembrane</keyword>
<name>A0A2J6T076_9HELO</name>
<keyword evidence="2" id="KW-0472">Membrane</keyword>
<dbReference type="PANTHER" id="PTHR33365">
    <property type="entry name" value="YALI0B05434P"/>
    <property type="match status" value="1"/>
</dbReference>
<dbReference type="Pfam" id="PF11807">
    <property type="entry name" value="UstYa"/>
    <property type="match status" value="1"/>
</dbReference>
<protein>
    <submittedName>
        <fullName evidence="3">Uncharacterized protein</fullName>
    </submittedName>
</protein>
<sequence length="250" mass="29029">MEDDEKQSKRLLSSEDSENIPAVKHRHLKSRVKTPQFILLCVVFEIAHFLLVWSVYDGVQRVRSSKLPDLDGLQKLKEQNVLKVFNNDNKWTEDTEFANNFWMHELMPKSAILSLDAKWTASQGIPPSAPTPGKPNEMVYQTDVFHNLHCLYRMRKQLLSNESHPHDGHMLHCLNYLRQSFQCNPDLMFGTTTTYEDYGLHDVHVCRDYDAILKWVDGHKCEGFWEWMRDGSKGIKADPTLADPDSKKVQ</sequence>
<feature type="transmembrane region" description="Helical" evidence="2">
    <location>
        <begin position="37"/>
        <end position="56"/>
    </location>
</feature>
<organism evidence="3 4">
    <name type="scientific">Hyaloscypha bicolor E</name>
    <dbReference type="NCBI Taxonomy" id="1095630"/>
    <lineage>
        <taxon>Eukaryota</taxon>
        <taxon>Fungi</taxon>
        <taxon>Dikarya</taxon>
        <taxon>Ascomycota</taxon>
        <taxon>Pezizomycotina</taxon>
        <taxon>Leotiomycetes</taxon>
        <taxon>Helotiales</taxon>
        <taxon>Hyaloscyphaceae</taxon>
        <taxon>Hyaloscypha</taxon>
        <taxon>Hyaloscypha bicolor</taxon>
    </lineage>
</organism>
<comment type="similarity">
    <text evidence="1">Belongs to the ustYa family.</text>
</comment>
<dbReference type="Proteomes" id="UP000235371">
    <property type="component" value="Unassembled WGS sequence"/>
</dbReference>
<evidence type="ECO:0000256" key="1">
    <source>
        <dbReference type="ARBA" id="ARBA00035112"/>
    </source>
</evidence>
<keyword evidence="4" id="KW-1185">Reference proteome</keyword>
<proteinExistence type="inferred from homology"/>
<dbReference type="PANTHER" id="PTHR33365:SF13">
    <property type="entry name" value="TAT PATHWAY SIGNAL SEQUENCE"/>
    <property type="match status" value="1"/>
</dbReference>
<evidence type="ECO:0000256" key="2">
    <source>
        <dbReference type="SAM" id="Phobius"/>
    </source>
</evidence>
<evidence type="ECO:0000313" key="4">
    <source>
        <dbReference type="Proteomes" id="UP000235371"/>
    </source>
</evidence>
<dbReference type="AlphaFoldDB" id="A0A2J6T076"/>
<dbReference type="EMBL" id="KZ613848">
    <property type="protein sequence ID" value="PMD56425.1"/>
    <property type="molecule type" value="Genomic_DNA"/>
</dbReference>
<dbReference type="GeneID" id="36585228"/>
<accession>A0A2J6T076</accession>
<dbReference type="OrthoDB" id="3687641at2759"/>
<dbReference type="InParanoid" id="A0A2J6T076"/>
<gene>
    <name evidence="3" type="ORF">K444DRAFT_567026</name>
</gene>
<reference evidence="3 4" key="1">
    <citation type="submission" date="2016-04" db="EMBL/GenBank/DDBJ databases">
        <title>A degradative enzymes factory behind the ericoid mycorrhizal symbiosis.</title>
        <authorList>
            <consortium name="DOE Joint Genome Institute"/>
            <person name="Martino E."/>
            <person name="Morin E."/>
            <person name="Grelet G."/>
            <person name="Kuo A."/>
            <person name="Kohler A."/>
            <person name="Daghino S."/>
            <person name="Barry K."/>
            <person name="Choi C."/>
            <person name="Cichocki N."/>
            <person name="Clum A."/>
            <person name="Copeland A."/>
            <person name="Hainaut M."/>
            <person name="Haridas S."/>
            <person name="Labutti K."/>
            <person name="Lindquist E."/>
            <person name="Lipzen A."/>
            <person name="Khouja H.-R."/>
            <person name="Murat C."/>
            <person name="Ohm R."/>
            <person name="Olson A."/>
            <person name="Spatafora J."/>
            <person name="Veneault-Fourrey C."/>
            <person name="Henrissat B."/>
            <person name="Grigoriev I."/>
            <person name="Martin F."/>
            <person name="Perotto S."/>
        </authorList>
    </citation>
    <scope>NUCLEOTIDE SEQUENCE [LARGE SCALE GENOMIC DNA]</scope>
    <source>
        <strain evidence="3 4">E</strain>
    </source>
</reference>
<dbReference type="InterPro" id="IPR021765">
    <property type="entry name" value="UstYa-like"/>
</dbReference>
<keyword evidence="2" id="KW-1133">Transmembrane helix</keyword>
<dbReference type="RefSeq" id="XP_024733329.1">
    <property type="nucleotide sequence ID" value="XM_024877151.1"/>
</dbReference>
<dbReference type="GO" id="GO:0043386">
    <property type="term" value="P:mycotoxin biosynthetic process"/>
    <property type="evidence" value="ECO:0007669"/>
    <property type="project" value="InterPro"/>
</dbReference>